<reference evidence="1" key="1">
    <citation type="journal article" date="2013" name="Genetics">
        <title>The draft genome and transcriptome of Panagrellus redivivus are shaped by the harsh demands of a free-living lifestyle.</title>
        <authorList>
            <person name="Srinivasan J."/>
            <person name="Dillman A.R."/>
            <person name="Macchietto M.G."/>
            <person name="Heikkinen L."/>
            <person name="Lakso M."/>
            <person name="Fracchia K.M."/>
            <person name="Antoshechkin I."/>
            <person name="Mortazavi A."/>
            <person name="Wong G."/>
            <person name="Sternberg P.W."/>
        </authorList>
    </citation>
    <scope>NUCLEOTIDE SEQUENCE [LARGE SCALE GENOMIC DNA]</scope>
    <source>
        <strain evidence="1">MT8872</strain>
    </source>
</reference>
<evidence type="ECO:0000313" key="2">
    <source>
        <dbReference type="WBParaSite" id="Pan_g9996.t1"/>
    </source>
</evidence>
<name>A0A7E4WDY8_PANRE</name>
<protein>
    <submittedName>
        <fullName evidence="2">RNA-binding protein</fullName>
    </submittedName>
</protein>
<evidence type="ECO:0000313" key="1">
    <source>
        <dbReference type="Proteomes" id="UP000492821"/>
    </source>
</evidence>
<proteinExistence type="predicted"/>
<organism evidence="1 2">
    <name type="scientific">Panagrellus redivivus</name>
    <name type="common">Microworm</name>
    <dbReference type="NCBI Taxonomy" id="6233"/>
    <lineage>
        <taxon>Eukaryota</taxon>
        <taxon>Metazoa</taxon>
        <taxon>Ecdysozoa</taxon>
        <taxon>Nematoda</taxon>
        <taxon>Chromadorea</taxon>
        <taxon>Rhabditida</taxon>
        <taxon>Tylenchina</taxon>
        <taxon>Panagrolaimomorpha</taxon>
        <taxon>Panagrolaimoidea</taxon>
        <taxon>Panagrolaimidae</taxon>
        <taxon>Panagrellus</taxon>
    </lineage>
</organism>
<sequence length="68" mass="7554">MEALPQYGVTVQHKKNGTLLCVAPKLAQMDGRKINKERPYTTIFGETIDEQTHACAVQIEPKQVRTAG</sequence>
<accession>A0A7E4WDY8</accession>
<reference evidence="2" key="2">
    <citation type="submission" date="2020-10" db="UniProtKB">
        <authorList>
            <consortium name="WormBaseParasite"/>
        </authorList>
    </citation>
    <scope>IDENTIFICATION</scope>
</reference>
<dbReference type="WBParaSite" id="Pan_g9996.t1">
    <property type="protein sequence ID" value="Pan_g9996.t1"/>
    <property type="gene ID" value="Pan_g9996"/>
</dbReference>
<dbReference type="Proteomes" id="UP000492821">
    <property type="component" value="Unassembled WGS sequence"/>
</dbReference>
<dbReference type="AlphaFoldDB" id="A0A7E4WDY8"/>
<keyword evidence="1" id="KW-1185">Reference proteome</keyword>